<reference evidence="1 2" key="1">
    <citation type="submission" date="2020-01" db="EMBL/GenBank/DDBJ databases">
        <authorList>
            <consortium name="DOE Joint Genome Institute"/>
            <person name="Haridas S."/>
            <person name="Albert R."/>
            <person name="Binder M."/>
            <person name="Bloem J."/>
            <person name="Labutti K."/>
            <person name="Salamov A."/>
            <person name="Andreopoulos B."/>
            <person name="Baker S.E."/>
            <person name="Barry K."/>
            <person name="Bills G."/>
            <person name="Bluhm B.H."/>
            <person name="Cannon C."/>
            <person name="Castanera R."/>
            <person name="Culley D.E."/>
            <person name="Daum C."/>
            <person name="Ezra D."/>
            <person name="Gonzalez J.B."/>
            <person name="Henrissat B."/>
            <person name="Kuo A."/>
            <person name="Liang C."/>
            <person name="Lipzen A."/>
            <person name="Lutzoni F."/>
            <person name="Magnuson J."/>
            <person name="Mondo S."/>
            <person name="Nolan M."/>
            <person name="Ohm R."/>
            <person name="Pangilinan J."/>
            <person name="Park H.-J.H."/>
            <person name="Ramirez L."/>
            <person name="Alfaro M."/>
            <person name="Sun H."/>
            <person name="Tritt A."/>
            <person name="Yoshinaga Y."/>
            <person name="Zwiers L.-H.L."/>
            <person name="Turgeon B.G."/>
            <person name="Goodwin S.B."/>
            <person name="Spatafora J.W."/>
            <person name="Crous P.W."/>
            <person name="Grigoriev I.V."/>
        </authorList>
    </citation>
    <scope>NUCLEOTIDE SEQUENCE [LARGE SCALE GENOMIC DNA]</scope>
    <source>
        <strain evidence="1 2">CBS 611.86</strain>
    </source>
</reference>
<organism evidence="1 2">
    <name type="scientific">Massariosphaeria phaeospora</name>
    <dbReference type="NCBI Taxonomy" id="100035"/>
    <lineage>
        <taxon>Eukaryota</taxon>
        <taxon>Fungi</taxon>
        <taxon>Dikarya</taxon>
        <taxon>Ascomycota</taxon>
        <taxon>Pezizomycotina</taxon>
        <taxon>Dothideomycetes</taxon>
        <taxon>Pleosporomycetidae</taxon>
        <taxon>Pleosporales</taxon>
        <taxon>Pleosporales incertae sedis</taxon>
        <taxon>Massariosphaeria</taxon>
    </lineage>
</organism>
<protein>
    <submittedName>
        <fullName evidence="1">Uncharacterized protein</fullName>
    </submittedName>
</protein>
<dbReference type="AlphaFoldDB" id="A0A7C8IA03"/>
<keyword evidence="2" id="KW-1185">Reference proteome</keyword>
<dbReference type="Proteomes" id="UP000481861">
    <property type="component" value="Unassembled WGS sequence"/>
</dbReference>
<evidence type="ECO:0000313" key="2">
    <source>
        <dbReference type="Proteomes" id="UP000481861"/>
    </source>
</evidence>
<accession>A0A7C8IA03</accession>
<evidence type="ECO:0000313" key="1">
    <source>
        <dbReference type="EMBL" id="KAF2874394.1"/>
    </source>
</evidence>
<sequence>MTTMSPPRYFFTHKIFSSYFFTHKFFLFIVMVPKLGLALSEPWSVKITPNKLCFLPESLQGLMGDVCFASEISMAITEATRSRVLNLPRRLHGSRTTSLCGNPWTASAT</sequence>
<proteinExistence type="predicted"/>
<gene>
    <name evidence="1" type="ORF">BDV95DRAFT_566089</name>
</gene>
<comment type="caution">
    <text evidence="1">The sequence shown here is derived from an EMBL/GenBank/DDBJ whole genome shotgun (WGS) entry which is preliminary data.</text>
</comment>
<name>A0A7C8IA03_9PLEO</name>
<dbReference type="EMBL" id="JAADJZ010000006">
    <property type="protein sequence ID" value="KAF2874394.1"/>
    <property type="molecule type" value="Genomic_DNA"/>
</dbReference>